<accession>A0A9W9T1H7</accession>
<sequence>MGTGDMEDMDMGDMGTSWVIEESPDAHCYAENDAFLQTLAYCIYVHCPTEANSTLQRYWEMNVAGSHAVQPSPKESYQQALWSIGFKPNVTVNSTETLKSASLIPDAAYALEYNTLSTFERVETSHETYGLVLILTSAIIPIALSVIRFIPFPARWAAKVQAQFLHPPLIGNRHNEPFFNTFIMPTRGQALFVAYLIIINIILCAVGYESTHLSSWYGSETIEITTYVSNRAGVLSFANIPVLFLYSGRNNVLLWLTNWSHSTFLLLHRWVAVICTIQACLHSAIYLQIYTANGTLSSESKLPYWCWGIIATLAMVVLLPGSALQIRRRCYELFLAWHIFFSLLALIGCYLHIFYRYAHQWGYENWIYIAFGIWAFERGFRVLRIIRNGILQAHISVVDDEYIKLEIPDTTAVGHVYLYFPTLTWRIWENHPFSVMADVQQNGSRTFKKSRDCLLEGKDENTKIHITATGDVSGSEILHASRQDSLQGHSRLLIYIRTGAGITRHLRGQSQLHVLVESAYHPTSILGKEVTHGPNIIAIAGGVGVTAIMPILLGHRGYHKLLWAVRSKALVDSVQESLGEARFKHCNAVTFHNQRMDVSQLLEDEVARFTGGKLTVAVSGPPRMADEVRVVVARLIKSNPAVTLTFVEESFSW</sequence>
<keyword evidence="2" id="KW-0813">Transport</keyword>
<dbReference type="InterPro" id="IPR039261">
    <property type="entry name" value="FNR_nucleotide-bd"/>
</dbReference>
<feature type="transmembrane region" description="Helical" evidence="7">
    <location>
        <begin position="302"/>
        <end position="321"/>
    </location>
</feature>
<feature type="transmembrane region" description="Helical" evidence="7">
    <location>
        <begin position="267"/>
        <end position="290"/>
    </location>
</feature>
<evidence type="ECO:0000256" key="1">
    <source>
        <dbReference type="ARBA" id="ARBA00004141"/>
    </source>
</evidence>
<proteinExistence type="predicted"/>
<dbReference type="AlphaFoldDB" id="A0A9W9T1H7"/>
<evidence type="ECO:0000256" key="7">
    <source>
        <dbReference type="SAM" id="Phobius"/>
    </source>
</evidence>
<organism evidence="9 10">
    <name type="scientific">Penicillium cf. griseofulvum</name>
    <dbReference type="NCBI Taxonomy" id="2972120"/>
    <lineage>
        <taxon>Eukaryota</taxon>
        <taxon>Fungi</taxon>
        <taxon>Dikarya</taxon>
        <taxon>Ascomycota</taxon>
        <taxon>Pezizomycotina</taxon>
        <taxon>Eurotiomycetes</taxon>
        <taxon>Eurotiomycetidae</taxon>
        <taxon>Eurotiales</taxon>
        <taxon>Aspergillaceae</taxon>
        <taxon>Penicillium</taxon>
    </lineage>
</organism>
<evidence type="ECO:0000313" key="9">
    <source>
        <dbReference type="EMBL" id="KAJ5205998.1"/>
    </source>
</evidence>
<keyword evidence="4 7" id="KW-1133">Transmembrane helix</keyword>
<keyword evidence="10" id="KW-1185">Reference proteome</keyword>
<dbReference type="EMBL" id="JAPQKP010000002">
    <property type="protein sequence ID" value="KAJ5205998.1"/>
    <property type="molecule type" value="Genomic_DNA"/>
</dbReference>
<evidence type="ECO:0000256" key="3">
    <source>
        <dbReference type="ARBA" id="ARBA00022692"/>
    </source>
</evidence>
<dbReference type="SFLD" id="SFLDG01168">
    <property type="entry name" value="Ferric_reductase_subgroup_(FRE"/>
    <property type="match status" value="1"/>
</dbReference>
<dbReference type="Proteomes" id="UP001150879">
    <property type="component" value="Unassembled WGS sequence"/>
</dbReference>
<dbReference type="Gene3D" id="3.40.50.80">
    <property type="entry name" value="Nucleotide-binding domain of ferredoxin-NADP reductase (FNR) module"/>
    <property type="match status" value="1"/>
</dbReference>
<dbReference type="PANTHER" id="PTHR32361:SF9">
    <property type="entry name" value="FERRIC REDUCTASE TRANSMEMBRANE COMPONENT 3-RELATED"/>
    <property type="match status" value="1"/>
</dbReference>
<dbReference type="GO" id="GO:0006826">
    <property type="term" value="P:iron ion transport"/>
    <property type="evidence" value="ECO:0007669"/>
    <property type="project" value="TreeGrafter"/>
</dbReference>
<keyword evidence="6 7" id="KW-0472">Membrane</keyword>
<evidence type="ECO:0000259" key="8">
    <source>
        <dbReference type="Pfam" id="PF01794"/>
    </source>
</evidence>
<feature type="domain" description="Ferric oxidoreductase" evidence="8">
    <location>
        <begin position="232"/>
        <end position="349"/>
    </location>
</feature>
<evidence type="ECO:0000256" key="4">
    <source>
        <dbReference type="ARBA" id="ARBA00022989"/>
    </source>
</evidence>
<dbReference type="SFLD" id="SFLDS00052">
    <property type="entry name" value="Ferric_Reductase_Domain"/>
    <property type="match status" value="1"/>
</dbReference>
<evidence type="ECO:0000313" key="10">
    <source>
        <dbReference type="Proteomes" id="UP001150879"/>
    </source>
</evidence>
<feature type="transmembrane region" description="Helical" evidence="7">
    <location>
        <begin position="129"/>
        <end position="150"/>
    </location>
</feature>
<evidence type="ECO:0000256" key="2">
    <source>
        <dbReference type="ARBA" id="ARBA00022448"/>
    </source>
</evidence>
<dbReference type="GO" id="GO:0015677">
    <property type="term" value="P:copper ion import"/>
    <property type="evidence" value="ECO:0007669"/>
    <property type="project" value="TreeGrafter"/>
</dbReference>
<comment type="subcellular location">
    <subcellularLocation>
        <location evidence="1">Membrane</location>
        <topology evidence="1">Multi-pass membrane protein</topology>
    </subcellularLocation>
</comment>
<keyword evidence="5" id="KW-0406">Ion transport</keyword>
<dbReference type="InterPro" id="IPR013130">
    <property type="entry name" value="Fe3_Rdtase_TM_dom"/>
</dbReference>
<reference evidence="9" key="2">
    <citation type="journal article" date="2023" name="IMA Fungus">
        <title>Comparative genomic study of the Penicillium genus elucidates a diverse pangenome and 15 lateral gene transfer events.</title>
        <authorList>
            <person name="Petersen C."/>
            <person name="Sorensen T."/>
            <person name="Nielsen M.R."/>
            <person name="Sondergaard T.E."/>
            <person name="Sorensen J.L."/>
            <person name="Fitzpatrick D.A."/>
            <person name="Frisvad J.C."/>
            <person name="Nielsen K.L."/>
        </authorList>
    </citation>
    <scope>NUCLEOTIDE SEQUENCE</scope>
    <source>
        <strain evidence="9">IBT 16849</strain>
    </source>
</reference>
<comment type="caution">
    <text evidence="9">The sequence shown here is derived from an EMBL/GenBank/DDBJ whole genome shotgun (WGS) entry which is preliminary data.</text>
</comment>
<dbReference type="PANTHER" id="PTHR32361">
    <property type="entry name" value="FERRIC/CUPRIC REDUCTASE TRANSMEMBRANE COMPONENT"/>
    <property type="match status" value="1"/>
</dbReference>
<evidence type="ECO:0000256" key="6">
    <source>
        <dbReference type="ARBA" id="ARBA00023136"/>
    </source>
</evidence>
<dbReference type="OrthoDB" id="167398at2759"/>
<dbReference type="GO" id="GO:0000293">
    <property type="term" value="F:ferric-chelate reductase activity"/>
    <property type="evidence" value="ECO:0007669"/>
    <property type="project" value="TreeGrafter"/>
</dbReference>
<protein>
    <recommendedName>
        <fullName evidence="8">Ferric oxidoreductase domain-containing protein</fullName>
    </recommendedName>
</protein>
<dbReference type="Pfam" id="PF01794">
    <property type="entry name" value="Ferric_reduct"/>
    <property type="match status" value="1"/>
</dbReference>
<evidence type="ECO:0000256" key="5">
    <source>
        <dbReference type="ARBA" id="ARBA00023065"/>
    </source>
</evidence>
<dbReference type="GO" id="GO:0005886">
    <property type="term" value="C:plasma membrane"/>
    <property type="evidence" value="ECO:0007669"/>
    <property type="project" value="TreeGrafter"/>
</dbReference>
<dbReference type="CDD" id="cd06186">
    <property type="entry name" value="NOX_Duox_like_FAD_NADP"/>
    <property type="match status" value="1"/>
</dbReference>
<dbReference type="GO" id="GO:0006879">
    <property type="term" value="P:intracellular iron ion homeostasis"/>
    <property type="evidence" value="ECO:0007669"/>
    <property type="project" value="TreeGrafter"/>
</dbReference>
<gene>
    <name evidence="9" type="ORF">N7472_002446</name>
</gene>
<dbReference type="SUPFAM" id="SSF52343">
    <property type="entry name" value="Ferredoxin reductase-like, C-terminal NADP-linked domain"/>
    <property type="match status" value="1"/>
</dbReference>
<feature type="transmembrane region" description="Helical" evidence="7">
    <location>
        <begin position="190"/>
        <end position="208"/>
    </location>
</feature>
<feature type="transmembrane region" description="Helical" evidence="7">
    <location>
        <begin position="333"/>
        <end position="354"/>
    </location>
</feature>
<feature type="transmembrane region" description="Helical" evidence="7">
    <location>
        <begin position="228"/>
        <end position="246"/>
    </location>
</feature>
<name>A0A9W9T1H7_9EURO</name>
<keyword evidence="3 7" id="KW-0812">Transmembrane</keyword>
<reference evidence="9" key="1">
    <citation type="submission" date="2022-11" db="EMBL/GenBank/DDBJ databases">
        <authorList>
            <person name="Petersen C."/>
        </authorList>
    </citation>
    <scope>NUCLEOTIDE SEQUENCE</scope>
    <source>
        <strain evidence="9">IBT 16849</strain>
    </source>
</reference>
<dbReference type="InterPro" id="IPR051410">
    <property type="entry name" value="Ferric/Cupric_Reductase"/>
</dbReference>